<evidence type="ECO:0000256" key="6">
    <source>
        <dbReference type="ARBA" id="ARBA00037966"/>
    </source>
</evidence>
<dbReference type="EMBL" id="WVUK01000053">
    <property type="protein sequence ID" value="KAF7494572.1"/>
    <property type="molecule type" value="Genomic_DNA"/>
</dbReference>
<keyword evidence="3 7" id="KW-0547">Nucleotide-binding</keyword>
<reference evidence="12" key="1">
    <citation type="journal article" date="2020" name="PLoS Negl. Trop. Dis.">
        <title>High-quality nuclear genome for Sarcoptes scabiei-A critical resource for a neglected parasite.</title>
        <authorList>
            <person name="Korhonen P.K."/>
            <person name="Gasser R.B."/>
            <person name="Ma G."/>
            <person name="Wang T."/>
            <person name="Stroehlein A.J."/>
            <person name="Young N.D."/>
            <person name="Ang C.S."/>
            <person name="Fernando D.D."/>
            <person name="Lu H.C."/>
            <person name="Taylor S."/>
            <person name="Reynolds S.L."/>
            <person name="Mofiz E."/>
            <person name="Najaraj S.H."/>
            <person name="Gowda H."/>
            <person name="Madugundu A."/>
            <person name="Renuse S."/>
            <person name="Holt D."/>
            <person name="Pandey A."/>
            <person name="Papenfuss A.T."/>
            <person name="Fischer K."/>
        </authorList>
    </citation>
    <scope>NUCLEOTIDE SEQUENCE [LARGE SCALE GENOMIC DNA]</scope>
</reference>
<dbReference type="PROSITE" id="PS00108">
    <property type="entry name" value="PROTEIN_KINASE_ST"/>
    <property type="match status" value="1"/>
</dbReference>
<feature type="binding site" evidence="7">
    <location>
        <position position="535"/>
    </location>
    <ligand>
        <name>ATP</name>
        <dbReference type="ChEBI" id="CHEBI:30616"/>
    </ligand>
</feature>
<dbReference type="InterPro" id="IPR000719">
    <property type="entry name" value="Prot_kinase_dom"/>
</dbReference>
<keyword evidence="1" id="KW-0723">Serine/threonine-protein kinase</keyword>
<organism evidence="10">
    <name type="scientific">Sarcoptes scabiei</name>
    <name type="common">Itch mite</name>
    <name type="synonym">Acarus scabiei</name>
    <dbReference type="NCBI Taxonomy" id="52283"/>
    <lineage>
        <taxon>Eukaryota</taxon>
        <taxon>Metazoa</taxon>
        <taxon>Ecdysozoa</taxon>
        <taxon>Arthropoda</taxon>
        <taxon>Chelicerata</taxon>
        <taxon>Arachnida</taxon>
        <taxon>Acari</taxon>
        <taxon>Acariformes</taxon>
        <taxon>Sarcoptiformes</taxon>
        <taxon>Astigmata</taxon>
        <taxon>Psoroptidia</taxon>
        <taxon>Sarcoptoidea</taxon>
        <taxon>Sarcoptidae</taxon>
        <taxon>Sarcoptinae</taxon>
        <taxon>Sarcoptes</taxon>
    </lineage>
</organism>
<dbReference type="PROSITE" id="PS50011">
    <property type="entry name" value="PROTEIN_KINASE_DOM"/>
    <property type="match status" value="1"/>
</dbReference>
<dbReference type="PANTHER" id="PTHR45646">
    <property type="entry name" value="SERINE/THREONINE-PROTEIN KINASE DOA-RELATED"/>
    <property type="match status" value="1"/>
</dbReference>
<comment type="similarity">
    <text evidence="6">Belongs to the protein kinase superfamily. CMGC Ser/Thr protein kinase family. Lammer subfamily.</text>
</comment>
<evidence type="ECO:0000256" key="8">
    <source>
        <dbReference type="SAM" id="MobiDB-lite"/>
    </source>
</evidence>
<evidence type="ECO:0000313" key="12">
    <source>
        <dbReference type="Proteomes" id="UP000070412"/>
    </source>
</evidence>
<evidence type="ECO:0000256" key="1">
    <source>
        <dbReference type="ARBA" id="ARBA00022527"/>
    </source>
</evidence>
<dbReference type="SMART" id="SM00220">
    <property type="entry name" value="S_TKc"/>
    <property type="match status" value="1"/>
</dbReference>
<dbReference type="InterPro" id="IPR008271">
    <property type="entry name" value="Ser/Thr_kinase_AS"/>
</dbReference>
<dbReference type="InterPro" id="IPR051175">
    <property type="entry name" value="CLK_kinases"/>
</dbReference>
<dbReference type="EnsemblMetazoa" id="SSS_1838s_mrna">
    <property type="protein sequence ID" value="KAF7494572.1"/>
    <property type="gene ID" value="SSS_1838"/>
</dbReference>
<dbReference type="Gene3D" id="1.10.510.10">
    <property type="entry name" value="Transferase(Phosphotransferase) domain 1"/>
    <property type="match status" value="1"/>
</dbReference>
<evidence type="ECO:0000256" key="7">
    <source>
        <dbReference type="PROSITE-ProRule" id="PRU10141"/>
    </source>
</evidence>
<accession>A0A834RFI6</accession>
<feature type="compositionally biased region" description="Polar residues" evidence="8">
    <location>
        <begin position="209"/>
        <end position="227"/>
    </location>
</feature>
<feature type="region of interest" description="Disordered" evidence="8">
    <location>
        <begin position="409"/>
        <end position="462"/>
    </location>
</feature>
<evidence type="ECO:0000256" key="2">
    <source>
        <dbReference type="ARBA" id="ARBA00022679"/>
    </source>
</evidence>
<dbReference type="PROSITE" id="PS00107">
    <property type="entry name" value="PROTEIN_KINASE_ATP"/>
    <property type="match status" value="1"/>
</dbReference>
<evidence type="ECO:0000313" key="10">
    <source>
        <dbReference type="EMBL" id="KAF7494572.1"/>
    </source>
</evidence>
<evidence type="ECO:0000313" key="11">
    <source>
        <dbReference type="EnsemblMetazoa" id="KAF7494572.1"/>
    </source>
</evidence>
<dbReference type="GO" id="GO:0004674">
    <property type="term" value="F:protein serine/threonine kinase activity"/>
    <property type="evidence" value="ECO:0007669"/>
    <property type="project" value="UniProtKB-KW"/>
</dbReference>
<dbReference type="Proteomes" id="UP000070412">
    <property type="component" value="Unassembled WGS sequence"/>
</dbReference>
<name>A0A834RFI6_SARSC</name>
<dbReference type="GO" id="GO:0043484">
    <property type="term" value="P:regulation of RNA splicing"/>
    <property type="evidence" value="ECO:0007669"/>
    <property type="project" value="TreeGrafter"/>
</dbReference>
<reference evidence="10" key="2">
    <citation type="submission" date="2020-01" db="EMBL/GenBank/DDBJ databases">
        <authorList>
            <person name="Korhonen P.K.K."/>
            <person name="Guangxu M.G."/>
            <person name="Wang T.W."/>
            <person name="Stroehlein A.J.S."/>
            <person name="Young N.D."/>
            <person name="Ang C.-S.A."/>
            <person name="Fernando D.W.F."/>
            <person name="Lu H.L."/>
            <person name="Taylor S.T."/>
            <person name="Ehtesham M.E.M."/>
            <person name="Najaraj S.H.N."/>
            <person name="Harsha G.H.G."/>
            <person name="Madugundu A.M."/>
            <person name="Renuse S.R."/>
            <person name="Holt D.H."/>
            <person name="Pandey A.P."/>
            <person name="Papenfuss A.P."/>
            <person name="Gasser R.B.G."/>
            <person name="Fischer K.F."/>
        </authorList>
    </citation>
    <scope>NUCLEOTIDE SEQUENCE</scope>
    <source>
        <strain evidence="10">SSS_KF_BRIS2020</strain>
    </source>
</reference>
<dbReference type="OrthoDB" id="283111at2759"/>
<keyword evidence="5 7" id="KW-0067">ATP-binding</keyword>
<dbReference type="InterPro" id="IPR011009">
    <property type="entry name" value="Kinase-like_dom_sf"/>
</dbReference>
<dbReference type="GO" id="GO:0005524">
    <property type="term" value="F:ATP binding"/>
    <property type="evidence" value="ECO:0007669"/>
    <property type="project" value="UniProtKB-UniRule"/>
</dbReference>
<evidence type="ECO:0000259" key="9">
    <source>
        <dbReference type="PROSITE" id="PS50011"/>
    </source>
</evidence>
<gene>
    <name evidence="10" type="ORF">SSS_1838</name>
</gene>
<keyword evidence="4 10" id="KW-0418">Kinase</keyword>
<evidence type="ECO:0000256" key="4">
    <source>
        <dbReference type="ARBA" id="ARBA00022777"/>
    </source>
</evidence>
<dbReference type="GO" id="GO:0005634">
    <property type="term" value="C:nucleus"/>
    <property type="evidence" value="ECO:0007669"/>
    <property type="project" value="TreeGrafter"/>
</dbReference>
<sequence>MMYSSLYSLHTTTSYGNLSSSSLSVSKNSNTKKRQNFNSFLSNWSFCSTKSIESKANTASNRITAMGNQSSKLESSLPCYKSSVYYLNQNDPRHYHLKDNDYHSFNRDRFLADDIYEEYDDCNENDLDKKNYLSDEQKINQNKFHYRRFKNCQVERKYPLNYSGSTSSTISSCSSSGYSGSDSGFGVRSGDIQSSASSSSISGNESRRNANTSQMRNQLTKESNISSRLGEYHPPPIYIKKYTSTRFSSNSTLIPVSIESSSNYSSNLKSTSRILAPNNHSTNHYYSNRSINKSYDLNPLTTSYSTSKIRSLNDDTYETSSFVNNRSIHQRRYLRYQTTNYSLRGNDSIDIYNQKQIPIYIESSNSGAITKSSRSIYRQPTKSNFPTVTPYRSYIVQKKSISRNYTRVFDSGFDHNDSSDRTSEEDRSSKTNRHRSSQDLHNHAKTTNNNANHHSNHQRNQQRKLVTNNHSKYSATNNQIKEASKIEDDSHGHLIYNIGDVLQDRYEILATLGEGTFGKVVRVRNLKNNNILALKIIKNVDKYREAAMFEIKVLQTIAERDPKGRNLCVRMFDWFDYYGHICIAFEMLGLSVFDFMKDNNFQPYPIDQIRHIGYQLIFSVKFLHDNELTHTDLKPENILFLNSDFDVEITKKRKEIRRVKNTDIRLIDFGSATFDYEHHSKIVSTRHYRAPEVILELGWSHPCDAWSIGCILFELYQGMTLFQTHDNLEHLAMMERILGPMPSRMSRKSKTRYYFHGKLMDWDERSAAGRYVRENCKPLHRYIIQPDNEDHRNLFELISLLLEYEPNNRLSLADALNHSFFKRLTKEHRLHDD</sequence>
<proteinExistence type="inferred from homology"/>
<dbReference type="AlphaFoldDB" id="A0A834RFI6"/>
<dbReference type="Gene3D" id="3.30.200.20">
    <property type="entry name" value="Phosphorylase Kinase, domain 1"/>
    <property type="match status" value="1"/>
</dbReference>
<dbReference type="SUPFAM" id="SSF56112">
    <property type="entry name" value="Protein kinase-like (PK-like)"/>
    <property type="match status" value="1"/>
</dbReference>
<protein>
    <submittedName>
        <fullName evidence="10">Serine/threonine-protein kinase Doa</fullName>
    </submittedName>
</protein>
<feature type="domain" description="Protein kinase" evidence="9">
    <location>
        <begin position="506"/>
        <end position="821"/>
    </location>
</feature>
<feature type="compositionally biased region" description="Low complexity" evidence="8">
    <location>
        <begin position="184"/>
        <end position="204"/>
    </location>
</feature>
<feature type="compositionally biased region" description="Basic and acidic residues" evidence="8">
    <location>
        <begin position="412"/>
        <end position="429"/>
    </location>
</feature>
<dbReference type="InterPro" id="IPR017441">
    <property type="entry name" value="Protein_kinase_ATP_BS"/>
</dbReference>
<evidence type="ECO:0000256" key="3">
    <source>
        <dbReference type="ARBA" id="ARBA00022741"/>
    </source>
</evidence>
<evidence type="ECO:0000256" key="5">
    <source>
        <dbReference type="ARBA" id="ARBA00022840"/>
    </source>
</evidence>
<dbReference type="Pfam" id="PF00069">
    <property type="entry name" value="Pkinase"/>
    <property type="match status" value="1"/>
</dbReference>
<reference evidence="11" key="3">
    <citation type="submission" date="2022-06" db="UniProtKB">
        <authorList>
            <consortium name="EnsemblMetazoa"/>
        </authorList>
    </citation>
    <scope>IDENTIFICATION</scope>
</reference>
<keyword evidence="12" id="KW-1185">Reference proteome</keyword>
<dbReference type="PANTHER" id="PTHR45646:SF11">
    <property type="entry name" value="SERINE_THREONINE-PROTEIN KINASE DOA"/>
    <property type="match status" value="1"/>
</dbReference>
<keyword evidence="2" id="KW-0808">Transferase</keyword>
<feature type="region of interest" description="Disordered" evidence="8">
    <location>
        <begin position="184"/>
        <end position="230"/>
    </location>
</feature>
<dbReference type="CDD" id="cd14134">
    <property type="entry name" value="PKc_CLK"/>
    <property type="match status" value="1"/>
</dbReference>